<dbReference type="FunFam" id="3.40.50.720:FF:000019">
    <property type="entry name" value="Glycerol-3-phosphate dehydrogenase [NAD(P)+]"/>
    <property type="match status" value="1"/>
</dbReference>
<gene>
    <name evidence="13" type="primary">gpsA</name>
    <name evidence="20" type="ORF">COY37_06550</name>
</gene>
<evidence type="ECO:0000256" key="6">
    <source>
        <dbReference type="ARBA" id="ARBA00023098"/>
    </source>
</evidence>
<dbReference type="InterPro" id="IPR013328">
    <property type="entry name" value="6PGD_dom2"/>
</dbReference>
<evidence type="ECO:0000256" key="14">
    <source>
        <dbReference type="PIRSR" id="PIRSR000114-1"/>
    </source>
</evidence>
<comment type="catalytic activity">
    <reaction evidence="9">
        <text>sn-glycerol 3-phosphate + NADP(+) = dihydroxyacetone phosphate + NADPH + H(+)</text>
        <dbReference type="Rhea" id="RHEA:11096"/>
        <dbReference type="ChEBI" id="CHEBI:15378"/>
        <dbReference type="ChEBI" id="CHEBI:57597"/>
        <dbReference type="ChEBI" id="CHEBI:57642"/>
        <dbReference type="ChEBI" id="CHEBI:57783"/>
        <dbReference type="ChEBI" id="CHEBI:58349"/>
        <dbReference type="EC" id="1.1.1.94"/>
    </reaction>
    <physiologicalReaction direction="right-to-left" evidence="9">
        <dbReference type="Rhea" id="RHEA:11098"/>
    </physiologicalReaction>
</comment>
<feature type="binding site" evidence="13">
    <location>
        <position position="106"/>
    </location>
    <ligand>
        <name>sn-glycerol 3-phosphate</name>
        <dbReference type="ChEBI" id="CHEBI:57597"/>
    </ligand>
</feature>
<feature type="binding site" evidence="16">
    <location>
        <position position="256"/>
    </location>
    <ligand>
        <name>NAD(+)</name>
        <dbReference type="ChEBI" id="CHEBI:57540"/>
    </ligand>
</feature>
<evidence type="ECO:0000256" key="10">
    <source>
        <dbReference type="ARBA" id="ARBA00066687"/>
    </source>
</evidence>
<keyword evidence="2 13" id="KW-0444">Lipid biosynthesis</keyword>
<evidence type="ECO:0000256" key="15">
    <source>
        <dbReference type="PIRSR" id="PIRSR000114-2"/>
    </source>
</evidence>
<feature type="domain" description="Glycerol-3-phosphate dehydrogenase NAD-dependent N-terminal" evidence="18">
    <location>
        <begin position="4"/>
        <end position="161"/>
    </location>
</feature>
<dbReference type="Proteomes" id="UP000230956">
    <property type="component" value="Unassembled WGS sequence"/>
</dbReference>
<evidence type="ECO:0000256" key="13">
    <source>
        <dbReference type="HAMAP-Rule" id="MF_00394"/>
    </source>
</evidence>
<dbReference type="InterPro" id="IPR036291">
    <property type="entry name" value="NAD(P)-bd_dom_sf"/>
</dbReference>
<dbReference type="Pfam" id="PF07479">
    <property type="entry name" value="NAD_Gly3P_dh_C"/>
    <property type="match status" value="1"/>
</dbReference>
<dbReference type="GO" id="GO:0141152">
    <property type="term" value="F:glycerol-3-phosphate dehydrogenase (NAD+) activity"/>
    <property type="evidence" value="ECO:0007669"/>
    <property type="project" value="RHEA"/>
</dbReference>
<evidence type="ECO:0000256" key="8">
    <source>
        <dbReference type="ARBA" id="ARBA00023264"/>
    </source>
</evidence>
<dbReference type="InterPro" id="IPR006109">
    <property type="entry name" value="G3P_DH_NAD-dep_C"/>
</dbReference>
<dbReference type="GO" id="GO:0141153">
    <property type="term" value="F:glycerol-3-phosphate dehydrogenase (NADP+) activity"/>
    <property type="evidence" value="ECO:0007669"/>
    <property type="project" value="RHEA"/>
</dbReference>
<dbReference type="GO" id="GO:0046168">
    <property type="term" value="P:glycerol-3-phosphate catabolic process"/>
    <property type="evidence" value="ECO:0007669"/>
    <property type="project" value="InterPro"/>
</dbReference>
<name>A0A2M7T7E4_9ACTN</name>
<dbReference type="EC" id="1.1.1.94" evidence="10 13"/>
<dbReference type="GO" id="GO:0006650">
    <property type="term" value="P:glycerophospholipid metabolic process"/>
    <property type="evidence" value="ECO:0007669"/>
    <property type="project" value="UniProtKB-UniRule"/>
</dbReference>
<dbReference type="NCBIfam" id="NF000942">
    <property type="entry name" value="PRK00094.1-4"/>
    <property type="match status" value="1"/>
</dbReference>
<keyword evidence="7 13" id="KW-0594">Phospholipid biosynthesis</keyword>
<keyword evidence="3 13" id="KW-0521">NADP</keyword>
<evidence type="ECO:0000256" key="7">
    <source>
        <dbReference type="ARBA" id="ARBA00023209"/>
    </source>
</evidence>
<sequence length="341" mass="36526">MNDIAVIGAGSWGTAVANLLANKGYSVHLWARDTSVVEAIRETGRHPKYLKDIDVHENIAPTVDLEEAIGPAHVVVMATPSHAMRDIAIKAKGLILGNKKVVSLAKGVEQNSLKRMSQVLEEMLAPEMQNKIAVLSGPNHAEEVSKYIPSATVISSRSKSVAEELQNVFMTPFFRVYTNPDLVGVELGGATKNVIAIAAGISDGLGYGDNTKASLITRGLAEMIRLGLAMGADVRTFAGLAGMGDLVVTCMSKHSRNRGVGEMLGKGMTLDQITGEMSMVAEGIKTAGAIRDMAKEHNVYMPITELVTEVLHEGKNPFACVSELMMRGAVEEIRGLSWETE</sequence>
<dbReference type="GO" id="GO:0005975">
    <property type="term" value="P:carbohydrate metabolic process"/>
    <property type="evidence" value="ECO:0007669"/>
    <property type="project" value="InterPro"/>
</dbReference>
<comment type="caution">
    <text evidence="20">The sequence shown here is derived from an EMBL/GenBank/DDBJ whole genome shotgun (WGS) entry which is preliminary data.</text>
</comment>
<comment type="catalytic activity">
    <reaction evidence="13">
        <text>sn-glycerol 3-phosphate + NAD(+) = dihydroxyacetone phosphate + NADH + H(+)</text>
        <dbReference type="Rhea" id="RHEA:11092"/>
        <dbReference type="ChEBI" id="CHEBI:15378"/>
        <dbReference type="ChEBI" id="CHEBI:57540"/>
        <dbReference type="ChEBI" id="CHEBI:57597"/>
        <dbReference type="ChEBI" id="CHEBI:57642"/>
        <dbReference type="ChEBI" id="CHEBI:57945"/>
        <dbReference type="EC" id="1.1.1.94"/>
    </reaction>
</comment>
<feature type="binding site" evidence="13">
    <location>
        <position position="137"/>
    </location>
    <ligand>
        <name>sn-glycerol 3-phosphate</name>
        <dbReference type="ChEBI" id="CHEBI:57597"/>
    </ligand>
</feature>
<evidence type="ECO:0000256" key="4">
    <source>
        <dbReference type="ARBA" id="ARBA00023002"/>
    </source>
</evidence>
<evidence type="ECO:0000259" key="19">
    <source>
        <dbReference type="Pfam" id="PF07479"/>
    </source>
</evidence>
<dbReference type="SUPFAM" id="SSF51735">
    <property type="entry name" value="NAD(P)-binding Rossmann-fold domains"/>
    <property type="match status" value="1"/>
</dbReference>
<keyword evidence="6 13" id="KW-0443">Lipid metabolism</keyword>
<feature type="binding site" evidence="13">
    <location>
        <position position="32"/>
    </location>
    <ligand>
        <name>NADPH</name>
        <dbReference type="ChEBI" id="CHEBI:57783"/>
    </ligand>
</feature>
<feature type="binding site" evidence="16">
    <location>
        <position position="141"/>
    </location>
    <ligand>
        <name>NAD(+)</name>
        <dbReference type="ChEBI" id="CHEBI:57540"/>
    </ligand>
</feature>
<organism evidence="20 21">
    <name type="scientific">Candidatus Aquicultor secundus</name>
    <dbReference type="NCBI Taxonomy" id="1973895"/>
    <lineage>
        <taxon>Bacteria</taxon>
        <taxon>Bacillati</taxon>
        <taxon>Actinomycetota</taxon>
        <taxon>Candidatus Aquicultoria</taxon>
        <taxon>Candidatus Aquicultorales</taxon>
        <taxon>Candidatus Aquicultoraceae</taxon>
        <taxon>Candidatus Aquicultor</taxon>
    </lineage>
</organism>
<feature type="binding site" evidence="13">
    <location>
        <position position="12"/>
    </location>
    <ligand>
        <name>NADPH</name>
        <dbReference type="ChEBI" id="CHEBI:57783"/>
    </ligand>
</feature>
<evidence type="ECO:0000256" key="16">
    <source>
        <dbReference type="PIRSR" id="PIRSR000114-3"/>
    </source>
</evidence>
<feature type="binding site" evidence="15">
    <location>
        <position position="106"/>
    </location>
    <ligand>
        <name>substrate</name>
    </ligand>
</feature>
<evidence type="ECO:0000259" key="18">
    <source>
        <dbReference type="Pfam" id="PF01210"/>
    </source>
</evidence>
<dbReference type="EMBL" id="PFNG01000157">
    <property type="protein sequence ID" value="PIZ38182.1"/>
    <property type="molecule type" value="Genomic_DNA"/>
</dbReference>
<keyword evidence="13" id="KW-0963">Cytoplasm</keyword>
<feature type="binding site" evidence="13">
    <location>
        <position position="106"/>
    </location>
    <ligand>
        <name>NADPH</name>
        <dbReference type="ChEBI" id="CHEBI:57783"/>
    </ligand>
</feature>
<dbReference type="Gene3D" id="3.40.50.720">
    <property type="entry name" value="NAD(P)-binding Rossmann-like Domain"/>
    <property type="match status" value="1"/>
</dbReference>
<dbReference type="InterPro" id="IPR008927">
    <property type="entry name" value="6-PGluconate_DH-like_C_sf"/>
</dbReference>
<dbReference type="PANTHER" id="PTHR11728">
    <property type="entry name" value="GLYCEROL-3-PHOSPHATE DEHYDROGENASE"/>
    <property type="match status" value="1"/>
</dbReference>
<evidence type="ECO:0000313" key="21">
    <source>
        <dbReference type="Proteomes" id="UP000230956"/>
    </source>
</evidence>
<evidence type="ECO:0000256" key="11">
    <source>
        <dbReference type="ARBA" id="ARBA00069372"/>
    </source>
</evidence>
<feature type="binding site" evidence="13">
    <location>
        <position position="256"/>
    </location>
    <ligand>
        <name>NADPH</name>
        <dbReference type="ChEBI" id="CHEBI:57783"/>
    </ligand>
</feature>
<accession>A0A2M7T7E4</accession>
<comment type="similarity">
    <text evidence="1 13 17">Belongs to the NAD-dependent glycerol-3-phosphate dehydrogenase family.</text>
</comment>
<keyword evidence="4 13" id="KW-0560">Oxidoreductase</keyword>
<dbReference type="InterPro" id="IPR006168">
    <property type="entry name" value="G3P_DH_NAD-dep"/>
</dbReference>
<dbReference type="NCBIfam" id="NF000940">
    <property type="entry name" value="PRK00094.1-2"/>
    <property type="match status" value="1"/>
</dbReference>
<dbReference type="FunFam" id="1.10.1040.10:FF:000001">
    <property type="entry name" value="Glycerol-3-phosphate dehydrogenase [NAD(P)+]"/>
    <property type="match status" value="1"/>
</dbReference>
<dbReference type="GO" id="GO:0051287">
    <property type="term" value="F:NAD binding"/>
    <property type="evidence" value="ECO:0007669"/>
    <property type="project" value="InterPro"/>
</dbReference>
<feature type="binding site" evidence="16">
    <location>
        <begin position="8"/>
        <end position="13"/>
    </location>
    <ligand>
        <name>NAD(+)</name>
        <dbReference type="ChEBI" id="CHEBI:57540"/>
    </ligand>
</feature>
<evidence type="ECO:0000256" key="5">
    <source>
        <dbReference type="ARBA" id="ARBA00023027"/>
    </source>
</evidence>
<dbReference type="UniPathway" id="UPA00940"/>
<comment type="subcellular location">
    <subcellularLocation>
        <location evidence="13">Cytoplasm</location>
    </subcellularLocation>
</comment>
<comment type="caution">
    <text evidence="13">Lacks conserved residue(s) required for the propagation of feature annotation.</text>
</comment>
<dbReference type="GO" id="GO:0046167">
    <property type="term" value="P:glycerol-3-phosphate biosynthetic process"/>
    <property type="evidence" value="ECO:0007669"/>
    <property type="project" value="UniProtKB-UniRule"/>
</dbReference>
<evidence type="ECO:0000256" key="3">
    <source>
        <dbReference type="ARBA" id="ARBA00022857"/>
    </source>
</evidence>
<evidence type="ECO:0000256" key="12">
    <source>
        <dbReference type="ARBA" id="ARBA00080511"/>
    </source>
</evidence>
<comment type="function">
    <text evidence="13">Catalyzes the reduction of the glycolytic intermediate dihydroxyacetone phosphate (DHAP) to sn-glycerol 3-phosphate (G3P), the key precursor for phospholipid synthesis.</text>
</comment>
<dbReference type="GO" id="GO:0008654">
    <property type="term" value="P:phospholipid biosynthetic process"/>
    <property type="evidence" value="ECO:0007669"/>
    <property type="project" value="UniProtKB-KW"/>
</dbReference>
<dbReference type="AlphaFoldDB" id="A0A2M7T7E4"/>
<feature type="binding site" evidence="13">
    <location>
        <position position="141"/>
    </location>
    <ligand>
        <name>NADPH</name>
        <dbReference type="ChEBI" id="CHEBI:57783"/>
    </ligand>
</feature>
<feature type="binding site" evidence="13">
    <location>
        <position position="256"/>
    </location>
    <ligand>
        <name>sn-glycerol 3-phosphate</name>
        <dbReference type="ChEBI" id="CHEBI:57597"/>
    </ligand>
</feature>
<feature type="binding site" evidence="13">
    <location>
        <position position="257"/>
    </location>
    <ligand>
        <name>sn-glycerol 3-phosphate</name>
        <dbReference type="ChEBI" id="CHEBI:57597"/>
    </ligand>
</feature>
<feature type="binding site" evidence="13">
    <location>
        <position position="192"/>
    </location>
    <ligand>
        <name>sn-glycerol 3-phosphate</name>
        <dbReference type="ChEBI" id="CHEBI:57597"/>
    </ligand>
</feature>
<evidence type="ECO:0000256" key="1">
    <source>
        <dbReference type="ARBA" id="ARBA00011009"/>
    </source>
</evidence>
<proteinExistence type="inferred from homology"/>
<dbReference type="PRINTS" id="PR00077">
    <property type="entry name" value="GPDHDRGNASE"/>
</dbReference>
<evidence type="ECO:0000256" key="9">
    <source>
        <dbReference type="ARBA" id="ARBA00052716"/>
    </source>
</evidence>
<evidence type="ECO:0000313" key="20">
    <source>
        <dbReference type="EMBL" id="PIZ38182.1"/>
    </source>
</evidence>
<keyword evidence="13" id="KW-0547">Nucleotide-binding</keyword>
<dbReference type="Gene3D" id="1.10.1040.10">
    <property type="entry name" value="N-(1-d-carboxylethyl)-l-norvaline Dehydrogenase, domain 2"/>
    <property type="match status" value="1"/>
</dbReference>
<dbReference type="InterPro" id="IPR011128">
    <property type="entry name" value="G3P_DH_NAD-dep_N"/>
</dbReference>
<feature type="binding site" evidence="13">
    <location>
        <position position="49"/>
    </location>
    <ligand>
        <name>NADPH</name>
        <dbReference type="ChEBI" id="CHEBI:57783"/>
    </ligand>
</feature>
<dbReference type="Pfam" id="PF01210">
    <property type="entry name" value="NAD_Gly3P_dh_N"/>
    <property type="match status" value="1"/>
</dbReference>
<keyword evidence="8 13" id="KW-1208">Phospholipid metabolism</keyword>
<feature type="binding site" evidence="13">
    <location>
        <position position="11"/>
    </location>
    <ligand>
        <name>NADPH</name>
        <dbReference type="ChEBI" id="CHEBI:57783"/>
    </ligand>
</feature>
<comment type="pathway">
    <text evidence="13">Membrane lipid metabolism; glycerophospholipid metabolism.</text>
</comment>
<evidence type="ECO:0000256" key="2">
    <source>
        <dbReference type="ARBA" id="ARBA00022516"/>
    </source>
</evidence>
<dbReference type="GO" id="GO:0005829">
    <property type="term" value="C:cytosol"/>
    <property type="evidence" value="ECO:0007669"/>
    <property type="project" value="TreeGrafter"/>
</dbReference>
<dbReference type="SUPFAM" id="SSF48179">
    <property type="entry name" value="6-phosphogluconate dehydrogenase C-terminal domain-like"/>
    <property type="match status" value="1"/>
</dbReference>
<dbReference type="PANTHER" id="PTHR11728:SF1">
    <property type="entry name" value="GLYCEROL-3-PHOSPHATE DEHYDROGENASE [NAD(+)] 2, CHLOROPLASTIC"/>
    <property type="match status" value="1"/>
</dbReference>
<dbReference type="PROSITE" id="PS00957">
    <property type="entry name" value="NAD_G3PDH"/>
    <property type="match status" value="1"/>
</dbReference>
<evidence type="ECO:0000256" key="17">
    <source>
        <dbReference type="RuleBase" id="RU000437"/>
    </source>
</evidence>
<keyword evidence="5 13" id="KW-0520">NAD</keyword>
<feature type="active site" description="Proton acceptor" evidence="13 14">
    <location>
        <position position="192"/>
    </location>
</feature>
<reference evidence="21" key="1">
    <citation type="submission" date="2017-09" db="EMBL/GenBank/DDBJ databases">
        <title>Depth-based differentiation of microbial function through sediment-hosted aquifers and enrichment of novel symbionts in the deep terrestrial subsurface.</title>
        <authorList>
            <person name="Probst A.J."/>
            <person name="Ladd B."/>
            <person name="Jarett J.K."/>
            <person name="Geller-Mcgrath D.E."/>
            <person name="Sieber C.M.K."/>
            <person name="Emerson J.B."/>
            <person name="Anantharaman K."/>
            <person name="Thomas B.C."/>
            <person name="Malmstrom R."/>
            <person name="Stieglmeier M."/>
            <person name="Klingl A."/>
            <person name="Woyke T."/>
            <person name="Ryan C.M."/>
            <person name="Banfield J.F."/>
        </authorList>
    </citation>
    <scope>NUCLEOTIDE SEQUENCE [LARGE SCALE GENOMIC DNA]</scope>
</reference>
<feature type="binding site" evidence="13">
    <location>
        <position position="280"/>
    </location>
    <ligand>
        <name>NADPH</name>
        <dbReference type="ChEBI" id="CHEBI:57783"/>
    </ligand>
</feature>
<dbReference type="PIRSF" id="PIRSF000114">
    <property type="entry name" value="Glycerol-3-P_dh"/>
    <property type="match status" value="1"/>
</dbReference>
<feature type="domain" description="Glycerol-3-phosphate dehydrogenase NAD-dependent C-terminal" evidence="19">
    <location>
        <begin position="181"/>
        <end position="319"/>
    </location>
</feature>
<feature type="binding site" evidence="13">
    <location>
        <position position="245"/>
    </location>
    <ligand>
        <name>sn-glycerol 3-phosphate</name>
        <dbReference type="ChEBI" id="CHEBI:57597"/>
    </ligand>
</feature>
<feature type="binding site" evidence="13">
    <location>
        <position position="255"/>
    </location>
    <ligand>
        <name>sn-glycerol 3-phosphate</name>
        <dbReference type="ChEBI" id="CHEBI:57597"/>
    </ligand>
</feature>
<dbReference type="NCBIfam" id="NF000941">
    <property type="entry name" value="PRK00094.1-3"/>
    <property type="match status" value="1"/>
</dbReference>
<feature type="binding site" evidence="15">
    <location>
        <begin position="256"/>
        <end position="257"/>
    </location>
    <ligand>
        <name>substrate</name>
    </ligand>
</feature>
<feature type="binding site" evidence="13">
    <location>
        <position position="282"/>
    </location>
    <ligand>
        <name>NADPH</name>
        <dbReference type="ChEBI" id="CHEBI:57783"/>
    </ligand>
</feature>
<dbReference type="HAMAP" id="MF_00394">
    <property type="entry name" value="NAD_Glyc3P_dehydrog"/>
    <property type="match status" value="1"/>
</dbReference>
<protein>
    <recommendedName>
        <fullName evidence="11 13">Glycerol-3-phosphate dehydrogenase [NAD(P)+]</fullName>
        <ecNumber evidence="10 13">1.1.1.94</ecNumber>
    </recommendedName>
    <alternativeName>
        <fullName evidence="13">NAD(P)(+)-dependent glycerol-3-phosphate dehydrogenase</fullName>
    </alternativeName>
    <alternativeName>
        <fullName evidence="12 13">NAD(P)H-dependent dihydroxyacetone-phosphate reductase</fullName>
    </alternativeName>
</protein>